<sequence>MIQPRITNLQEKKLVGIATQMSLVNNKTGLLWAQFAPKIKDIKNRVSEDKISLQIYPTDYYANFNPTTEFTKWATVEVTNFNEKLPEFNSLLLESGLYAVFDYKGSSLDTSIYEYIFFNWLPNSKYKVDNRPHFEILGEKYRNNDPNSEEEIWIPIKVKN</sequence>
<evidence type="ECO:0000313" key="2">
    <source>
        <dbReference type="EMBL" id="MFC4268658.1"/>
    </source>
</evidence>
<feature type="domain" description="AraC effector-binding" evidence="1">
    <location>
        <begin position="2"/>
        <end position="157"/>
    </location>
</feature>
<dbReference type="InterPro" id="IPR053182">
    <property type="entry name" value="YobU-like_regulator"/>
</dbReference>
<reference evidence="3" key="1">
    <citation type="journal article" date="2019" name="Int. J. Syst. Evol. Microbiol.">
        <title>The Global Catalogue of Microorganisms (GCM) 10K type strain sequencing project: providing services to taxonomists for standard genome sequencing and annotation.</title>
        <authorList>
            <consortium name="The Broad Institute Genomics Platform"/>
            <consortium name="The Broad Institute Genome Sequencing Center for Infectious Disease"/>
            <person name="Wu L."/>
            <person name="Ma J."/>
        </authorList>
    </citation>
    <scope>NUCLEOTIDE SEQUENCE [LARGE SCALE GENOMIC DNA]</scope>
    <source>
        <strain evidence="3">CECT 8655</strain>
    </source>
</reference>
<dbReference type="SUPFAM" id="SSF55136">
    <property type="entry name" value="Probable bacterial effector-binding domain"/>
    <property type="match status" value="1"/>
</dbReference>
<proteinExistence type="predicted"/>
<protein>
    <submittedName>
        <fullName evidence="2">GyrI-like domain-containing protein</fullName>
    </submittedName>
</protein>
<dbReference type="InterPro" id="IPR011256">
    <property type="entry name" value="Reg_factor_effector_dom_sf"/>
</dbReference>
<dbReference type="Gene3D" id="3.20.80.10">
    <property type="entry name" value="Regulatory factor, effector binding domain"/>
    <property type="match status" value="1"/>
</dbReference>
<gene>
    <name evidence="2" type="ORF">ACFOWD_07045</name>
</gene>
<dbReference type="Pfam" id="PF06445">
    <property type="entry name" value="GyrI-like"/>
    <property type="match status" value="1"/>
</dbReference>
<dbReference type="InterPro" id="IPR029442">
    <property type="entry name" value="GyrI-like"/>
</dbReference>
<comment type="caution">
    <text evidence="2">The sequence shown here is derived from an EMBL/GenBank/DDBJ whole genome shotgun (WGS) entry which is preliminary data.</text>
</comment>
<accession>A0ABV8R9I5</accession>
<dbReference type="EMBL" id="JBHSCY010000001">
    <property type="protein sequence ID" value="MFC4268658.1"/>
    <property type="molecule type" value="Genomic_DNA"/>
</dbReference>
<evidence type="ECO:0000259" key="1">
    <source>
        <dbReference type="SMART" id="SM00871"/>
    </source>
</evidence>
<dbReference type="PANTHER" id="PTHR36444">
    <property type="entry name" value="TRANSCRIPTIONAL REGULATOR PROTEIN YOBU-RELATED"/>
    <property type="match status" value="1"/>
</dbReference>
<dbReference type="SMART" id="SM00871">
    <property type="entry name" value="AraC_E_bind"/>
    <property type="match status" value="1"/>
</dbReference>
<dbReference type="Proteomes" id="UP001595826">
    <property type="component" value="Unassembled WGS sequence"/>
</dbReference>
<dbReference type="PANTHER" id="PTHR36444:SF3">
    <property type="entry name" value="TRANSCRIPTIONAL ACTIVATOR, PUTATIVE-RELATED"/>
    <property type="match status" value="1"/>
</dbReference>
<evidence type="ECO:0000313" key="3">
    <source>
        <dbReference type="Proteomes" id="UP001595826"/>
    </source>
</evidence>
<organism evidence="2 3">
    <name type="scientific">Polaribacter marinivivus</name>
    <dbReference type="NCBI Taxonomy" id="1524260"/>
    <lineage>
        <taxon>Bacteria</taxon>
        <taxon>Pseudomonadati</taxon>
        <taxon>Bacteroidota</taxon>
        <taxon>Flavobacteriia</taxon>
        <taxon>Flavobacteriales</taxon>
        <taxon>Flavobacteriaceae</taxon>
    </lineage>
</organism>
<dbReference type="InterPro" id="IPR010499">
    <property type="entry name" value="AraC_E-bd"/>
</dbReference>
<keyword evidence="3" id="KW-1185">Reference proteome</keyword>
<name>A0ABV8R9I5_9FLAO</name>
<dbReference type="RefSeq" id="WP_377409240.1">
    <property type="nucleotide sequence ID" value="NZ_JBHSCY010000001.1"/>
</dbReference>